<name>A0A363NUM9_9SPHI</name>
<dbReference type="AlphaFoldDB" id="A0A363NUM9"/>
<proteinExistence type="predicted"/>
<dbReference type="PROSITE" id="PS51257">
    <property type="entry name" value="PROKAR_LIPOPROTEIN"/>
    <property type="match status" value="1"/>
</dbReference>
<keyword evidence="1" id="KW-1133">Transmembrane helix</keyword>
<comment type="caution">
    <text evidence="2">The sequence shown here is derived from an EMBL/GenBank/DDBJ whole genome shotgun (WGS) entry which is preliminary data.</text>
</comment>
<feature type="transmembrane region" description="Helical" evidence="1">
    <location>
        <begin position="86"/>
        <end position="105"/>
    </location>
</feature>
<evidence type="ECO:0000313" key="2">
    <source>
        <dbReference type="EMBL" id="PUV24494.1"/>
    </source>
</evidence>
<dbReference type="OrthoDB" id="1364664at2"/>
<evidence type="ECO:0000256" key="1">
    <source>
        <dbReference type="SAM" id="Phobius"/>
    </source>
</evidence>
<organism evidence="2 3">
    <name type="scientific">Sphingobacterium athyrii</name>
    <dbReference type="NCBI Taxonomy" id="2152717"/>
    <lineage>
        <taxon>Bacteria</taxon>
        <taxon>Pseudomonadati</taxon>
        <taxon>Bacteroidota</taxon>
        <taxon>Sphingobacteriia</taxon>
        <taxon>Sphingobacteriales</taxon>
        <taxon>Sphingobacteriaceae</taxon>
        <taxon>Sphingobacterium</taxon>
    </lineage>
</organism>
<dbReference type="EMBL" id="QCXX01000003">
    <property type="protein sequence ID" value="PUV24494.1"/>
    <property type="molecule type" value="Genomic_DNA"/>
</dbReference>
<keyword evidence="1" id="KW-0472">Membrane</keyword>
<accession>A0A363NUM9</accession>
<evidence type="ECO:0000313" key="3">
    <source>
        <dbReference type="Proteomes" id="UP000250831"/>
    </source>
</evidence>
<evidence type="ECO:0008006" key="4">
    <source>
        <dbReference type="Google" id="ProtNLM"/>
    </source>
</evidence>
<sequence length="133" mass="14840">MKRTLSHIPKYYQRYLLVFAAIILVLLTSCPVKSSIKTLVGLPVNTEQGLPKGTVGYSGNSSEKCLTNETAEIRISNDISQDINHLSPVILFTVTFLFLLAYLLGRGKSHPRYGNLKISGSLPIFLQYRKLIL</sequence>
<reference evidence="2 3" key="1">
    <citation type="submission" date="2018-04" db="EMBL/GenBank/DDBJ databases">
        <title>Sphingobacterium sp. M46 Genome.</title>
        <authorList>
            <person name="Cheng J."/>
            <person name="Li Y."/>
        </authorList>
    </citation>
    <scope>NUCLEOTIDE SEQUENCE [LARGE SCALE GENOMIC DNA]</scope>
    <source>
        <strain evidence="2 3">M46</strain>
    </source>
</reference>
<keyword evidence="3" id="KW-1185">Reference proteome</keyword>
<keyword evidence="1" id="KW-0812">Transmembrane</keyword>
<dbReference type="RefSeq" id="WP_108634420.1">
    <property type="nucleotide sequence ID" value="NZ_QCXX01000003.1"/>
</dbReference>
<protein>
    <recommendedName>
        <fullName evidence="4">Lipoprotein</fullName>
    </recommendedName>
</protein>
<dbReference type="Proteomes" id="UP000250831">
    <property type="component" value="Unassembled WGS sequence"/>
</dbReference>
<gene>
    <name evidence="2" type="ORF">DCO56_14215</name>
</gene>